<dbReference type="PRINTS" id="PR00081">
    <property type="entry name" value="GDHRDH"/>
</dbReference>
<evidence type="ECO:0000313" key="2">
    <source>
        <dbReference type="EMBL" id="KAK6750541.1"/>
    </source>
</evidence>
<proteinExistence type="inferred from homology"/>
<dbReference type="PANTHER" id="PTHR43943:SF16">
    <property type="entry name" value="DEHYDROGENASES, SHORT CHAIN"/>
    <property type="match status" value="1"/>
</dbReference>
<organism evidence="2 3">
    <name type="scientific">Necator americanus</name>
    <name type="common">Human hookworm</name>
    <dbReference type="NCBI Taxonomy" id="51031"/>
    <lineage>
        <taxon>Eukaryota</taxon>
        <taxon>Metazoa</taxon>
        <taxon>Ecdysozoa</taxon>
        <taxon>Nematoda</taxon>
        <taxon>Chromadorea</taxon>
        <taxon>Rhabditida</taxon>
        <taxon>Rhabditina</taxon>
        <taxon>Rhabditomorpha</taxon>
        <taxon>Strongyloidea</taxon>
        <taxon>Ancylostomatidae</taxon>
        <taxon>Bunostominae</taxon>
        <taxon>Necator</taxon>
    </lineage>
</organism>
<gene>
    <name evidence="2" type="primary">Necator_chrIV.g15781</name>
    <name evidence="2" type="ORF">RB195_002486</name>
</gene>
<reference evidence="2 3" key="1">
    <citation type="submission" date="2023-08" db="EMBL/GenBank/DDBJ databases">
        <title>A Necator americanus chromosomal reference genome.</title>
        <authorList>
            <person name="Ilik V."/>
            <person name="Petrzelkova K.J."/>
            <person name="Pardy F."/>
            <person name="Fuh T."/>
            <person name="Niatou-Singa F.S."/>
            <person name="Gouil Q."/>
            <person name="Baker L."/>
            <person name="Ritchie M.E."/>
            <person name="Jex A.R."/>
            <person name="Gazzola D."/>
            <person name="Li H."/>
            <person name="Toshio Fujiwara R."/>
            <person name="Zhan B."/>
            <person name="Aroian R.V."/>
            <person name="Pafco B."/>
            <person name="Schwarz E.M."/>
        </authorList>
    </citation>
    <scope>NUCLEOTIDE SEQUENCE [LARGE SCALE GENOMIC DNA]</scope>
    <source>
        <strain evidence="2 3">Aroian</strain>
        <tissue evidence="2">Whole animal</tissue>
    </source>
</reference>
<evidence type="ECO:0008006" key="4">
    <source>
        <dbReference type="Google" id="ProtNLM"/>
    </source>
</evidence>
<dbReference type="InterPro" id="IPR002347">
    <property type="entry name" value="SDR_fam"/>
</dbReference>
<accession>A0ABR1DKS9</accession>
<dbReference type="NCBIfam" id="NF005559">
    <property type="entry name" value="PRK07231.1"/>
    <property type="match status" value="1"/>
</dbReference>
<evidence type="ECO:0000313" key="3">
    <source>
        <dbReference type="Proteomes" id="UP001303046"/>
    </source>
</evidence>
<comment type="caution">
    <text evidence="2">The sequence shown here is derived from an EMBL/GenBank/DDBJ whole genome shotgun (WGS) entry which is preliminary data.</text>
</comment>
<dbReference type="EMBL" id="JAVFWL010000004">
    <property type="protein sequence ID" value="KAK6750541.1"/>
    <property type="molecule type" value="Genomic_DNA"/>
</dbReference>
<dbReference type="PANTHER" id="PTHR43943">
    <property type="entry name" value="DEHYDROGENASE/REDUCTASE (SDR FAMILY) MEMBER 4"/>
    <property type="match status" value="1"/>
</dbReference>
<dbReference type="Gene3D" id="3.40.50.720">
    <property type="entry name" value="NAD(P)-binding Rossmann-like Domain"/>
    <property type="match status" value="1"/>
</dbReference>
<dbReference type="PRINTS" id="PR00080">
    <property type="entry name" value="SDRFAMILY"/>
</dbReference>
<dbReference type="Proteomes" id="UP001303046">
    <property type="component" value="Unassembled WGS sequence"/>
</dbReference>
<dbReference type="InterPro" id="IPR036291">
    <property type="entry name" value="NAD(P)-bd_dom_sf"/>
</dbReference>
<dbReference type="SUPFAM" id="SSF51735">
    <property type="entry name" value="NAD(P)-binding Rossmann-fold domains"/>
    <property type="match status" value="1"/>
</dbReference>
<protein>
    <recommendedName>
        <fullName evidence="4">Oxidoreductase, short chain dehydrogenase/reductase family protein</fullName>
    </recommendedName>
</protein>
<name>A0ABR1DKS9_NECAM</name>
<comment type="similarity">
    <text evidence="1">Belongs to the short-chain dehydrogenases/reductases (SDR) family.</text>
</comment>
<sequence length="263" mass="27858">MASSSMASLMAAKVLSDRVAVVSASTKGIGFAIAKRLGLDGASVVVSSRKQKNVEEAVEALRLEGIDASGLTAHVGLKEDRKRLINFAIDQYGKLDILVSNAAANPHFGDIMSISDSQWDKLLTVNVRSALQLTQEAAPHLESSGRGCVVLVSSVAGYAPIDGLGAYSVMKSTLIGLNKALSQSLARRNIRVNAIAPGIIRTDFSRALYANEVDHENWLRSIPLNRLGQAEECADAVAFLVSDEASYITGETIGVNGGMHAHI</sequence>
<dbReference type="Pfam" id="PF13561">
    <property type="entry name" value="adh_short_C2"/>
    <property type="match status" value="1"/>
</dbReference>
<keyword evidence="3" id="KW-1185">Reference proteome</keyword>
<evidence type="ECO:0000256" key="1">
    <source>
        <dbReference type="ARBA" id="ARBA00006484"/>
    </source>
</evidence>